<dbReference type="Proteomes" id="UP001595975">
    <property type="component" value="Unassembled WGS sequence"/>
</dbReference>
<dbReference type="PANTHER" id="PTHR35010:SF2">
    <property type="entry name" value="BLL4672 PROTEIN"/>
    <property type="match status" value="1"/>
</dbReference>
<dbReference type="InterPro" id="IPR001387">
    <property type="entry name" value="Cro/C1-type_HTH"/>
</dbReference>
<dbReference type="EMBL" id="JBHSOF010000042">
    <property type="protein sequence ID" value="MFC5666611.1"/>
    <property type="molecule type" value="Genomic_DNA"/>
</dbReference>
<dbReference type="PROSITE" id="PS50943">
    <property type="entry name" value="HTH_CROC1"/>
    <property type="match status" value="1"/>
</dbReference>
<protein>
    <submittedName>
        <fullName evidence="2">Helix-turn-helix transcriptional regulator</fullName>
    </submittedName>
</protein>
<dbReference type="Gene3D" id="3.30.450.180">
    <property type="match status" value="1"/>
</dbReference>
<reference evidence="3" key="1">
    <citation type="journal article" date="2019" name="Int. J. Syst. Evol. Microbiol.">
        <title>The Global Catalogue of Microorganisms (GCM) 10K type strain sequencing project: providing services to taxonomists for standard genome sequencing and annotation.</title>
        <authorList>
            <consortium name="The Broad Institute Genomics Platform"/>
            <consortium name="The Broad Institute Genome Sequencing Center for Infectious Disease"/>
            <person name="Wu L."/>
            <person name="Ma J."/>
        </authorList>
    </citation>
    <scope>NUCLEOTIDE SEQUENCE [LARGE SCALE GENOMIC DNA]</scope>
    <source>
        <strain evidence="3">CGMCC 4.1437</strain>
    </source>
</reference>
<dbReference type="PANTHER" id="PTHR35010">
    <property type="entry name" value="BLL4672 PROTEIN-RELATED"/>
    <property type="match status" value="1"/>
</dbReference>
<dbReference type="Pfam" id="PF13560">
    <property type="entry name" value="HTH_31"/>
    <property type="match status" value="1"/>
</dbReference>
<dbReference type="InterPro" id="IPR010982">
    <property type="entry name" value="Lambda_DNA-bd_dom_sf"/>
</dbReference>
<dbReference type="SUPFAM" id="SSF47413">
    <property type="entry name" value="lambda repressor-like DNA-binding domains"/>
    <property type="match status" value="1"/>
</dbReference>
<dbReference type="SMART" id="SM00530">
    <property type="entry name" value="HTH_XRE"/>
    <property type="match status" value="1"/>
</dbReference>
<sequence length="291" mass="32456">MKDEESGNRLGSYLRARRELVSPARAGLPPGGNRRVPGLRREEVALLAGISPDYYLRLERGRDKNPSPQVLEALARVLKLDEVERTYLLGLSSARPRTPRRRRPEHVPARVHELLGHLQLPAFVEGRAFDVLASNPMAIALSPRLRPGENRLRSLLLDPEEQAFQQDWASATADFVAALRTTIGDDTDNPRFVELVGELALSSQRFRTLWARHDVRALDGGTTAVNHPVVGELRLHRDKLAIDDVILVVYYPDRGSDSDEKLRLLAALAHTEPADTARGRPADNRPIPETP</sequence>
<dbReference type="Pfam" id="PF17765">
    <property type="entry name" value="MLTR_LBD"/>
    <property type="match status" value="1"/>
</dbReference>
<organism evidence="2 3">
    <name type="scientific">Kitasatospora misakiensis</name>
    <dbReference type="NCBI Taxonomy" id="67330"/>
    <lineage>
        <taxon>Bacteria</taxon>
        <taxon>Bacillati</taxon>
        <taxon>Actinomycetota</taxon>
        <taxon>Actinomycetes</taxon>
        <taxon>Kitasatosporales</taxon>
        <taxon>Streptomycetaceae</taxon>
        <taxon>Kitasatospora</taxon>
    </lineage>
</organism>
<dbReference type="Gene3D" id="1.10.260.40">
    <property type="entry name" value="lambda repressor-like DNA-binding domains"/>
    <property type="match status" value="1"/>
</dbReference>
<evidence type="ECO:0000313" key="3">
    <source>
        <dbReference type="Proteomes" id="UP001595975"/>
    </source>
</evidence>
<gene>
    <name evidence="2" type="ORF">ACFP3U_27045</name>
</gene>
<comment type="caution">
    <text evidence="2">The sequence shown here is derived from an EMBL/GenBank/DDBJ whole genome shotgun (WGS) entry which is preliminary data.</text>
</comment>
<dbReference type="CDD" id="cd00093">
    <property type="entry name" value="HTH_XRE"/>
    <property type="match status" value="1"/>
</dbReference>
<proteinExistence type="predicted"/>
<evidence type="ECO:0000259" key="1">
    <source>
        <dbReference type="PROSITE" id="PS50943"/>
    </source>
</evidence>
<accession>A0ABW0XBU3</accession>
<dbReference type="InterPro" id="IPR041413">
    <property type="entry name" value="MLTR_LBD"/>
</dbReference>
<evidence type="ECO:0000313" key="2">
    <source>
        <dbReference type="EMBL" id="MFC5666611.1"/>
    </source>
</evidence>
<feature type="domain" description="HTH cro/C1-type" evidence="1">
    <location>
        <begin position="38"/>
        <end position="85"/>
    </location>
</feature>
<name>A0ABW0XBU3_9ACTN</name>
<dbReference type="RefSeq" id="WP_380228304.1">
    <property type="nucleotide sequence ID" value="NZ_JBHSOF010000042.1"/>
</dbReference>
<keyword evidence="3" id="KW-1185">Reference proteome</keyword>